<dbReference type="EMBL" id="JBHLSS010000084">
    <property type="protein sequence ID" value="MFC0710567.1"/>
    <property type="molecule type" value="Genomic_DNA"/>
</dbReference>
<dbReference type="InterPro" id="IPR001087">
    <property type="entry name" value="GDSL"/>
</dbReference>
<keyword evidence="2" id="KW-1185">Reference proteome</keyword>
<dbReference type="RefSeq" id="WP_376946811.1">
    <property type="nucleotide sequence ID" value="NZ_CP171449.1"/>
</dbReference>
<organism evidence="1 2">
    <name type="scientific">Azorhizophilus paspali</name>
    <name type="common">Azotobacter paspali</name>
    <dbReference type="NCBI Taxonomy" id="69963"/>
    <lineage>
        <taxon>Bacteria</taxon>
        <taxon>Pseudomonadati</taxon>
        <taxon>Pseudomonadota</taxon>
        <taxon>Gammaproteobacteria</taxon>
        <taxon>Pseudomonadales</taxon>
        <taxon>Pseudomonadaceae</taxon>
        <taxon>Azorhizophilus</taxon>
    </lineage>
</organism>
<sequence>MDIEFTYMKSLSKIFPSASTTAILALVLTTGASVTAVPVAAALPAWVATWGASPQPVWGVGFLFPSNVPSELHDQTVRQVARVSLGGQRLRIVLSNAYGSQPLAVGKATVARSQSDGAVAADSLRTVTFGGREEATILPGASLVSDPVALPIPALAQIAVSLYLPEATPVSTFHWDGRQTGWIVPGDQTTALALETAEGFAQSTTTRLLLSGIQVEVEHAVRAVVVVGDSITDGAAASLDRDSRWPDFLAARLAPHGVAVVNAGISGAQLLSDGMGVNALARLDRDVLAQPGVQSLVVMLGINDIAWPGMALAPERPRPTLEALTAGYRQLAEQARGRGVRVIGATLTPFEGALPGTPLDDYYHPDKEALRQRVNEWIRHGGAFDAVIDFDAALRDPVHPARIDAHFDSGDHLHPGDQGNRAMAEAVDLDVLLPGLGASRDNAMPNTSQER</sequence>
<keyword evidence="1" id="KW-0378">Hydrolase</keyword>
<name>A0ABV6SM00_AZOPA</name>
<gene>
    <name evidence="1" type="ORF">ACFFGX_13745</name>
</gene>
<comment type="caution">
    <text evidence="1">The sequence shown here is derived from an EMBL/GenBank/DDBJ whole genome shotgun (WGS) entry which is preliminary data.</text>
</comment>
<dbReference type="InterPro" id="IPR053140">
    <property type="entry name" value="GDSL_Rv0518-like"/>
</dbReference>
<dbReference type="Gene3D" id="3.40.50.1110">
    <property type="entry name" value="SGNH hydrolase"/>
    <property type="match status" value="1"/>
</dbReference>
<proteinExistence type="predicted"/>
<dbReference type="PANTHER" id="PTHR43784:SF2">
    <property type="entry name" value="GDSL-LIKE LIPASE_ACYLHYDROLASE, PUTATIVE (AFU_ORTHOLOGUE AFUA_2G00820)-RELATED"/>
    <property type="match status" value="1"/>
</dbReference>
<reference evidence="1 2" key="1">
    <citation type="submission" date="2024-09" db="EMBL/GenBank/DDBJ databases">
        <authorList>
            <person name="Sun Q."/>
            <person name="Mori K."/>
        </authorList>
    </citation>
    <scope>NUCLEOTIDE SEQUENCE [LARGE SCALE GENOMIC DNA]</scope>
    <source>
        <strain evidence="1 2">NCAIM B.01794</strain>
    </source>
</reference>
<dbReference type="PANTHER" id="PTHR43784">
    <property type="entry name" value="GDSL-LIKE LIPASE/ACYLHYDROLASE, PUTATIVE (AFU_ORTHOLOGUE AFUA_2G00820)-RELATED"/>
    <property type="match status" value="1"/>
</dbReference>
<evidence type="ECO:0000313" key="1">
    <source>
        <dbReference type="EMBL" id="MFC0710567.1"/>
    </source>
</evidence>
<accession>A0ABV6SM00</accession>
<dbReference type="Pfam" id="PF00657">
    <property type="entry name" value="Lipase_GDSL"/>
    <property type="match status" value="1"/>
</dbReference>
<dbReference type="InterPro" id="IPR036514">
    <property type="entry name" value="SGNH_hydro_sf"/>
</dbReference>
<evidence type="ECO:0000313" key="2">
    <source>
        <dbReference type="Proteomes" id="UP001589891"/>
    </source>
</evidence>
<protein>
    <submittedName>
        <fullName evidence="1">SGNH/GDSL hydrolase family protein</fullName>
    </submittedName>
</protein>
<dbReference type="GO" id="GO:0016787">
    <property type="term" value="F:hydrolase activity"/>
    <property type="evidence" value="ECO:0007669"/>
    <property type="project" value="UniProtKB-KW"/>
</dbReference>
<dbReference type="CDD" id="cd01830">
    <property type="entry name" value="XynE_like"/>
    <property type="match status" value="1"/>
</dbReference>
<dbReference type="Proteomes" id="UP001589891">
    <property type="component" value="Unassembled WGS sequence"/>
</dbReference>
<dbReference type="SUPFAM" id="SSF52266">
    <property type="entry name" value="SGNH hydrolase"/>
    <property type="match status" value="1"/>
</dbReference>